<evidence type="ECO:0000313" key="1">
    <source>
        <dbReference type="EMBL" id="NMN94766.1"/>
    </source>
</evidence>
<dbReference type="RefSeq" id="WP_169585498.1">
    <property type="nucleotide sequence ID" value="NZ_VCQU01000002.1"/>
</dbReference>
<dbReference type="Proteomes" id="UP000535543">
    <property type="component" value="Unassembled WGS sequence"/>
</dbReference>
<dbReference type="AlphaFoldDB" id="A0A848KAQ6"/>
<gene>
    <name evidence="1" type="ORF">FGL95_06920</name>
</gene>
<reference evidence="1 2" key="1">
    <citation type="submission" date="2019-05" db="EMBL/GenBank/DDBJ databases">
        <authorList>
            <person name="Lee S.D."/>
        </authorList>
    </citation>
    <scope>NUCLEOTIDE SEQUENCE [LARGE SCALE GENOMIC DNA]</scope>
    <source>
        <strain evidence="1 2">YC2-7</strain>
    </source>
</reference>
<protein>
    <submittedName>
        <fullName evidence="1">Uncharacterized protein</fullName>
    </submittedName>
</protein>
<sequence length="81" mass="8486">MSEHRAEWVGVTEIGLVEALRARHRAVAVAQGAEVFAGGGGGAGWDVPVPSGAEEVLRRLSPAIPNRGMMAAWPQRRSALG</sequence>
<dbReference type="EMBL" id="VCQU01000002">
    <property type="protein sequence ID" value="NMN94766.1"/>
    <property type="molecule type" value="Genomic_DNA"/>
</dbReference>
<organism evidence="1 2">
    <name type="scientific">Antrihabitans stalactiti</name>
    <dbReference type="NCBI Taxonomy" id="2584121"/>
    <lineage>
        <taxon>Bacteria</taxon>
        <taxon>Bacillati</taxon>
        <taxon>Actinomycetota</taxon>
        <taxon>Actinomycetes</taxon>
        <taxon>Mycobacteriales</taxon>
        <taxon>Nocardiaceae</taxon>
        <taxon>Antrihabitans</taxon>
    </lineage>
</organism>
<comment type="caution">
    <text evidence="1">The sequence shown here is derived from an EMBL/GenBank/DDBJ whole genome shotgun (WGS) entry which is preliminary data.</text>
</comment>
<proteinExistence type="predicted"/>
<accession>A0A848KAQ6</accession>
<reference evidence="1 2" key="2">
    <citation type="submission" date="2020-06" db="EMBL/GenBank/DDBJ databases">
        <title>Antribacter stalactiti gen. nov., sp. nov., a new member of the family Nacardiaceae isolated from a cave.</title>
        <authorList>
            <person name="Kim I.S."/>
        </authorList>
    </citation>
    <scope>NUCLEOTIDE SEQUENCE [LARGE SCALE GENOMIC DNA]</scope>
    <source>
        <strain evidence="1 2">YC2-7</strain>
    </source>
</reference>
<evidence type="ECO:0000313" key="2">
    <source>
        <dbReference type="Proteomes" id="UP000535543"/>
    </source>
</evidence>
<keyword evidence="2" id="KW-1185">Reference proteome</keyword>
<name>A0A848KAQ6_9NOCA</name>